<dbReference type="AlphaFoldDB" id="A0A5A7Q5I1"/>
<gene>
    <name evidence="3" type="ORF">STAS_16800</name>
</gene>
<evidence type="ECO:0000313" key="3">
    <source>
        <dbReference type="EMBL" id="GER40142.1"/>
    </source>
</evidence>
<dbReference type="GO" id="GO:0005509">
    <property type="term" value="F:calcium ion binding"/>
    <property type="evidence" value="ECO:0007669"/>
    <property type="project" value="InterPro"/>
</dbReference>
<proteinExistence type="predicted"/>
<sequence>GGYKIMEILDDIRLVSLDAVIILAQFPVKKTVADGAPTAVGQCEVVLYGVFAYITCNPSNTVTKCILSAGPGRRQLLAIGTTIAPWLFFCQQTPNSFAAETKKGFLLVTDRKDGYNFLYPFGWQEVIVQGQDKVFKDVIEPLESVSVNMIPTAKQDVREFGPPKEVAETLIKNVLASPSQKTKLIEASEKNEKGKGELTSFSFFTFSFLSRSWKCPTYFVLVTVNIFLMKWRAKLITRSSSPHKLQTTHVMLLAQSVLAMESSTR</sequence>
<dbReference type="InterPro" id="IPR002683">
    <property type="entry name" value="PsbP_C"/>
</dbReference>
<reference evidence="4" key="1">
    <citation type="journal article" date="2019" name="Curr. Biol.">
        <title>Genome Sequence of Striga asiatica Provides Insight into the Evolution of Plant Parasitism.</title>
        <authorList>
            <person name="Yoshida S."/>
            <person name="Kim S."/>
            <person name="Wafula E.K."/>
            <person name="Tanskanen J."/>
            <person name="Kim Y.M."/>
            <person name="Honaas L."/>
            <person name="Yang Z."/>
            <person name="Spallek T."/>
            <person name="Conn C.E."/>
            <person name="Ichihashi Y."/>
            <person name="Cheong K."/>
            <person name="Cui S."/>
            <person name="Der J.P."/>
            <person name="Gundlach H."/>
            <person name="Jiao Y."/>
            <person name="Hori C."/>
            <person name="Ishida J.K."/>
            <person name="Kasahara H."/>
            <person name="Kiba T."/>
            <person name="Kim M.S."/>
            <person name="Koo N."/>
            <person name="Laohavisit A."/>
            <person name="Lee Y.H."/>
            <person name="Lumba S."/>
            <person name="McCourt P."/>
            <person name="Mortimer J.C."/>
            <person name="Mutuku J.M."/>
            <person name="Nomura T."/>
            <person name="Sasaki-Sekimoto Y."/>
            <person name="Seto Y."/>
            <person name="Wang Y."/>
            <person name="Wakatake T."/>
            <person name="Sakakibara H."/>
            <person name="Demura T."/>
            <person name="Yamaguchi S."/>
            <person name="Yoneyama K."/>
            <person name="Manabe R.I."/>
            <person name="Nelson D.C."/>
            <person name="Schulman A.H."/>
            <person name="Timko M.P."/>
            <person name="dePamphilis C.W."/>
            <person name="Choi D."/>
            <person name="Shirasu K."/>
        </authorList>
    </citation>
    <scope>NUCLEOTIDE SEQUENCE [LARGE SCALE GENOMIC DNA]</scope>
    <source>
        <strain evidence="4">cv. UVA1</strain>
    </source>
</reference>
<dbReference type="GO" id="GO:0009535">
    <property type="term" value="C:chloroplast thylakoid membrane"/>
    <property type="evidence" value="ECO:0007669"/>
    <property type="project" value="UniProtKB-SubCell"/>
</dbReference>
<dbReference type="GO" id="GO:0009654">
    <property type="term" value="C:photosystem II oxygen evolving complex"/>
    <property type="evidence" value="ECO:0007669"/>
    <property type="project" value="InterPro"/>
</dbReference>
<name>A0A5A7Q5I1_STRAF</name>
<comment type="subcellular location">
    <subcellularLocation>
        <location evidence="1">Plastid</location>
        <location evidence="1">Chloroplast thylakoid membrane</location>
    </subcellularLocation>
</comment>
<dbReference type="SUPFAM" id="SSF55724">
    <property type="entry name" value="Mog1p/PsbP-like"/>
    <property type="match status" value="1"/>
</dbReference>
<comment type="caution">
    <text evidence="3">The sequence shown here is derived from an EMBL/GenBank/DDBJ whole genome shotgun (WGS) entry which is preliminary data.</text>
</comment>
<dbReference type="EMBL" id="BKCP01005849">
    <property type="protein sequence ID" value="GER40142.1"/>
    <property type="molecule type" value="Genomic_DNA"/>
</dbReference>
<evidence type="ECO:0000313" key="4">
    <source>
        <dbReference type="Proteomes" id="UP000325081"/>
    </source>
</evidence>
<keyword evidence="4" id="KW-1185">Reference proteome</keyword>
<protein>
    <submittedName>
        <fullName evidence="3">Oxygen-evolving enhancer protein 2</fullName>
    </submittedName>
</protein>
<evidence type="ECO:0000259" key="2">
    <source>
        <dbReference type="Pfam" id="PF01789"/>
    </source>
</evidence>
<evidence type="ECO:0000256" key="1">
    <source>
        <dbReference type="ARBA" id="ARBA00004334"/>
    </source>
</evidence>
<dbReference type="GO" id="GO:0015979">
    <property type="term" value="P:photosynthesis"/>
    <property type="evidence" value="ECO:0007669"/>
    <property type="project" value="InterPro"/>
</dbReference>
<dbReference type="InterPro" id="IPR016123">
    <property type="entry name" value="Mog1/PsbP_a/b/a-sand"/>
</dbReference>
<dbReference type="Pfam" id="PF01789">
    <property type="entry name" value="PsbP"/>
    <property type="match status" value="1"/>
</dbReference>
<dbReference type="GO" id="GO:0019898">
    <property type="term" value="C:extrinsic component of membrane"/>
    <property type="evidence" value="ECO:0007669"/>
    <property type="project" value="InterPro"/>
</dbReference>
<accession>A0A5A7Q5I1</accession>
<dbReference type="PANTHER" id="PTHR31407:SF4">
    <property type="entry name" value="PSBP-LIKE PROTEIN 1, CHLOROPLASTIC"/>
    <property type="match status" value="1"/>
</dbReference>
<dbReference type="Gene3D" id="3.40.1000.10">
    <property type="entry name" value="Mog1/PsbP, alpha/beta/alpha sandwich"/>
    <property type="match status" value="1"/>
</dbReference>
<organism evidence="3 4">
    <name type="scientific">Striga asiatica</name>
    <name type="common">Asiatic witchweed</name>
    <name type="synonym">Buchnera asiatica</name>
    <dbReference type="NCBI Taxonomy" id="4170"/>
    <lineage>
        <taxon>Eukaryota</taxon>
        <taxon>Viridiplantae</taxon>
        <taxon>Streptophyta</taxon>
        <taxon>Embryophyta</taxon>
        <taxon>Tracheophyta</taxon>
        <taxon>Spermatophyta</taxon>
        <taxon>Magnoliopsida</taxon>
        <taxon>eudicotyledons</taxon>
        <taxon>Gunneridae</taxon>
        <taxon>Pentapetalae</taxon>
        <taxon>asterids</taxon>
        <taxon>lamiids</taxon>
        <taxon>Lamiales</taxon>
        <taxon>Orobanchaceae</taxon>
        <taxon>Buchnereae</taxon>
        <taxon>Striga</taxon>
    </lineage>
</organism>
<feature type="non-terminal residue" evidence="3">
    <location>
        <position position="1"/>
    </location>
</feature>
<dbReference type="PANTHER" id="PTHR31407">
    <property type="match status" value="1"/>
</dbReference>
<feature type="domain" description="PsbP C-terminal" evidence="2">
    <location>
        <begin position="104"/>
        <end position="195"/>
    </location>
</feature>
<dbReference type="OrthoDB" id="2014109at2759"/>
<dbReference type="NCBIfam" id="NF040946">
    <property type="entry name" value="PSII_PsbP"/>
    <property type="match status" value="1"/>
</dbReference>
<dbReference type="Proteomes" id="UP000325081">
    <property type="component" value="Unassembled WGS sequence"/>
</dbReference>